<evidence type="ECO:0000313" key="1">
    <source>
        <dbReference type="EMBL" id="ETW50280.1"/>
    </source>
</evidence>
<proteinExistence type="predicted"/>
<sequence>MFEIMMNYNKYEWKISIIIILKNKEYKNTYTLYLYIVQKMKLIYKKYEFLCTTKNYYLYAYKYNT</sequence>
<evidence type="ECO:0000313" key="2">
    <source>
        <dbReference type="Proteomes" id="UP000030699"/>
    </source>
</evidence>
<organism evidence="1 2">
    <name type="scientific">Plasmodium falciparum MaliPS096_E11</name>
    <dbReference type="NCBI Taxonomy" id="1036727"/>
    <lineage>
        <taxon>Eukaryota</taxon>
        <taxon>Sar</taxon>
        <taxon>Alveolata</taxon>
        <taxon>Apicomplexa</taxon>
        <taxon>Aconoidasida</taxon>
        <taxon>Haemosporida</taxon>
        <taxon>Plasmodiidae</taxon>
        <taxon>Plasmodium</taxon>
        <taxon>Plasmodium (Laverania)</taxon>
    </lineage>
</organism>
<dbReference type="Proteomes" id="UP000030699">
    <property type="component" value="Unassembled WGS sequence"/>
</dbReference>
<accession>A0A024WU88</accession>
<gene>
    <name evidence="1" type="ORF">PFMALIP_01702</name>
</gene>
<dbReference type="AlphaFoldDB" id="A0A024WU88"/>
<dbReference type="EMBL" id="KI925525">
    <property type="protein sequence ID" value="ETW50280.1"/>
    <property type="molecule type" value="Genomic_DNA"/>
</dbReference>
<protein>
    <submittedName>
        <fullName evidence="1">Uncharacterized protein</fullName>
    </submittedName>
</protein>
<name>A0A024WU88_PLAFA</name>
<reference evidence="1 2" key="2">
    <citation type="submission" date="2013-02" db="EMBL/GenBank/DDBJ databases">
        <title>The Genome Sequence of Plasmodium falciparum MaliPS096_E11.</title>
        <authorList>
            <consortium name="The Broad Institute Genome Sequencing Platform"/>
            <consortium name="The Broad Institute Genome Sequencing Center for Infectious Disease"/>
            <person name="Neafsey D."/>
            <person name="Cheeseman I."/>
            <person name="Volkman S."/>
            <person name="Adams J."/>
            <person name="Walker B."/>
            <person name="Young S.K."/>
            <person name="Zeng Q."/>
            <person name="Gargeya S."/>
            <person name="Fitzgerald M."/>
            <person name="Haas B."/>
            <person name="Abouelleil A."/>
            <person name="Alvarado L."/>
            <person name="Arachchi H.M."/>
            <person name="Berlin A.M."/>
            <person name="Chapman S.B."/>
            <person name="Dewar J."/>
            <person name="Goldberg J."/>
            <person name="Griggs A."/>
            <person name="Gujja S."/>
            <person name="Hansen M."/>
            <person name="Howarth C."/>
            <person name="Imamovic A."/>
            <person name="Larimer J."/>
            <person name="McCowan C."/>
            <person name="Murphy C."/>
            <person name="Neiman D."/>
            <person name="Pearson M."/>
            <person name="Priest M."/>
            <person name="Roberts A."/>
            <person name="Saif S."/>
            <person name="Shea T."/>
            <person name="Sisk P."/>
            <person name="Sykes S."/>
            <person name="Wortman J."/>
            <person name="Nusbaum C."/>
            <person name="Birren B."/>
        </authorList>
    </citation>
    <scope>NUCLEOTIDE SEQUENCE [LARGE SCALE GENOMIC DNA]</scope>
    <source>
        <strain evidence="1 2">MaliPS096_E11</strain>
    </source>
</reference>
<reference evidence="1 2" key="1">
    <citation type="submission" date="2013-02" db="EMBL/GenBank/DDBJ databases">
        <title>The Genome Annotation of Plasmodium falciparum MaliPS096_E11.</title>
        <authorList>
            <consortium name="The Broad Institute Genome Sequencing Platform"/>
            <consortium name="The Broad Institute Genome Sequencing Center for Infectious Disease"/>
            <person name="Neafsey D."/>
            <person name="Hoffman S."/>
            <person name="Volkman S."/>
            <person name="Rosenthal P."/>
            <person name="Walker B."/>
            <person name="Young S.K."/>
            <person name="Zeng Q."/>
            <person name="Gargeya S."/>
            <person name="Fitzgerald M."/>
            <person name="Haas B."/>
            <person name="Abouelleil A."/>
            <person name="Allen A.W."/>
            <person name="Alvarado L."/>
            <person name="Arachchi H.M."/>
            <person name="Berlin A.M."/>
            <person name="Chapman S.B."/>
            <person name="Gainer-Dewar J."/>
            <person name="Goldberg J."/>
            <person name="Griggs A."/>
            <person name="Gujja S."/>
            <person name="Hansen M."/>
            <person name="Howarth C."/>
            <person name="Imamovic A."/>
            <person name="Ireland A."/>
            <person name="Larimer J."/>
            <person name="McCowan C."/>
            <person name="Murphy C."/>
            <person name="Pearson M."/>
            <person name="Poon T.W."/>
            <person name="Priest M."/>
            <person name="Roberts A."/>
            <person name="Saif S."/>
            <person name="Shea T."/>
            <person name="Sisk P."/>
            <person name="Sykes S."/>
            <person name="Wortman J."/>
            <person name="Nusbaum C."/>
            <person name="Birren B."/>
        </authorList>
    </citation>
    <scope>NUCLEOTIDE SEQUENCE [LARGE SCALE GENOMIC DNA]</scope>
    <source>
        <strain evidence="1 2">MaliPS096_E11</strain>
    </source>
</reference>